<dbReference type="STRING" id="469383.Cwoe_5116"/>
<reference evidence="5" key="2">
    <citation type="submission" date="2010-01" db="EMBL/GenBank/DDBJ databases">
        <title>The complete genome of Conexibacter woesei DSM 14684.</title>
        <authorList>
            <consortium name="US DOE Joint Genome Institute (JGI-PGF)"/>
            <person name="Lucas S."/>
            <person name="Copeland A."/>
            <person name="Lapidus A."/>
            <person name="Glavina del Rio T."/>
            <person name="Dalin E."/>
            <person name="Tice H."/>
            <person name="Bruce D."/>
            <person name="Goodwin L."/>
            <person name="Pitluck S."/>
            <person name="Kyrpides N."/>
            <person name="Mavromatis K."/>
            <person name="Ivanova N."/>
            <person name="Mikhailova N."/>
            <person name="Chertkov O."/>
            <person name="Brettin T."/>
            <person name="Detter J.C."/>
            <person name="Han C."/>
            <person name="Larimer F."/>
            <person name="Land M."/>
            <person name="Hauser L."/>
            <person name="Markowitz V."/>
            <person name="Cheng J.-F."/>
            <person name="Hugenholtz P."/>
            <person name="Woyke T."/>
            <person name="Wu D."/>
            <person name="Pukall R."/>
            <person name="Steenblock K."/>
            <person name="Schneider S."/>
            <person name="Klenk H.-P."/>
            <person name="Eisen J.A."/>
        </authorList>
    </citation>
    <scope>NUCLEOTIDE SEQUENCE [LARGE SCALE GENOMIC DNA]</scope>
    <source>
        <strain evidence="5">DSM 14684 / CIP 108061 / JCM 11494 / NBRC 100937 / ID131577</strain>
    </source>
</reference>
<dbReference type="PROSITE" id="PS51257">
    <property type="entry name" value="PROKAR_LIPOPROTEIN"/>
    <property type="match status" value="1"/>
</dbReference>
<dbReference type="GO" id="GO:0015833">
    <property type="term" value="P:peptide transport"/>
    <property type="evidence" value="ECO:0007669"/>
    <property type="project" value="TreeGrafter"/>
</dbReference>
<evidence type="ECO:0000256" key="2">
    <source>
        <dbReference type="SAM" id="SignalP"/>
    </source>
</evidence>
<dbReference type="Gene3D" id="3.40.190.10">
    <property type="entry name" value="Periplasmic binding protein-like II"/>
    <property type="match status" value="1"/>
</dbReference>
<dbReference type="InterPro" id="IPR030678">
    <property type="entry name" value="Peptide/Ni-bd"/>
</dbReference>
<dbReference type="RefSeq" id="WP_012936576.1">
    <property type="nucleotide sequence ID" value="NC_013739.1"/>
</dbReference>
<dbReference type="InterPro" id="IPR039424">
    <property type="entry name" value="SBP_5"/>
</dbReference>
<sequence length="532" mass="56377" precursor="true">MTRRSSRAAGALLALLACLLLAACGGSGSDSGSGGGSGDGYGSAAGSGGSSPDDGGSADGGGSVTVGAVTGIPQLDPYKLVSPMEASLMHTLWSSLVKHDADGEIVGELAESWDVSDDGRTYTFRLVEDATFADGKPIDASVVAANLKRATDPRTAWVFGSYIPRLARIEAVDATTLKLTLARPASTLLGALTLAMVADPDNLRAINRRPNASGPFELDRFNANESVVLSRRDDFWGEPAAVGTLEFTRARDTTAAVTALRTGDLDALFQVPWADVESLQDAGISVEVSPRPGDATILMPDNTSKPFDDVRARRALSLATNREAIVATAFAGKTEVATANVPLSKTSPWFDADLPQTRFDLDEAKRLFDEVGVERLTYWAPSEGYPEFAAMGQILRSDLARIGIELKIESVELNAWLAKFAPAGKKWPDTIIPTVYVAPHNPGIFLAQWFPGICECNFDDPRYVAAVEAGVAATDEAAARASFAEAQRIFAEQVPVSVATMMSFPVAVRDDVSGIFLDETGYGRFEQVTVGD</sequence>
<organism evidence="4 5">
    <name type="scientific">Conexibacter woesei (strain DSM 14684 / CCUG 47730 / CIP 108061 / JCM 11494 / NBRC 100937 / ID131577)</name>
    <dbReference type="NCBI Taxonomy" id="469383"/>
    <lineage>
        <taxon>Bacteria</taxon>
        <taxon>Bacillati</taxon>
        <taxon>Actinomycetota</taxon>
        <taxon>Thermoleophilia</taxon>
        <taxon>Solirubrobacterales</taxon>
        <taxon>Conexibacteraceae</taxon>
        <taxon>Conexibacter</taxon>
    </lineage>
</organism>
<gene>
    <name evidence="4" type="ordered locus">Cwoe_5116</name>
</gene>
<dbReference type="AlphaFoldDB" id="D3FDD3"/>
<dbReference type="GO" id="GO:0030313">
    <property type="term" value="C:cell envelope"/>
    <property type="evidence" value="ECO:0007669"/>
    <property type="project" value="UniProtKB-SubCell"/>
</dbReference>
<feature type="region of interest" description="Disordered" evidence="1">
    <location>
        <begin position="31"/>
        <end position="62"/>
    </location>
</feature>
<evidence type="ECO:0000313" key="5">
    <source>
        <dbReference type="Proteomes" id="UP000008229"/>
    </source>
</evidence>
<keyword evidence="2" id="KW-0732">Signal</keyword>
<dbReference type="GO" id="GO:0043190">
    <property type="term" value="C:ATP-binding cassette (ABC) transporter complex"/>
    <property type="evidence" value="ECO:0007669"/>
    <property type="project" value="InterPro"/>
</dbReference>
<dbReference type="GO" id="GO:1904680">
    <property type="term" value="F:peptide transmembrane transporter activity"/>
    <property type="evidence" value="ECO:0007669"/>
    <property type="project" value="TreeGrafter"/>
</dbReference>
<keyword evidence="5" id="KW-1185">Reference proteome</keyword>
<dbReference type="Gene3D" id="3.90.76.10">
    <property type="entry name" value="Dipeptide-binding Protein, Domain 1"/>
    <property type="match status" value="1"/>
</dbReference>
<dbReference type="GO" id="GO:0042597">
    <property type="term" value="C:periplasmic space"/>
    <property type="evidence" value="ECO:0007669"/>
    <property type="project" value="UniProtKB-ARBA"/>
</dbReference>
<dbReference type="SUPFAM" id="SSF53850">
    <property type="entry name" value="Periplasmic binding protein-like II"/>
    <property type="match status" value="1"/>
</dbReference>
<dbReference type="InterPro" id="IPR000914">
    <property type="entry name" value="SBP_5_dom"/>
</dbReference>
<dbReference type="PIRSF" id="PIRSF002741">
    <property type="entry name" value="MppA"/>
    <property type="match status" value="1"/>
</dbReference>
<feature type="compositionally biased region" description="Gly residues" evidence="1">
    <location>
        <begin position="31"/>
        <end position="49"/>
    </location>
</feature>
<evidence type="ECO:0000259" key="3">
    <source>
        <dbReference type="Pfam" id="PF00496"/>
    </source>
</evidence>
<proteinExistence type="predicted"/>
<evidence type="ECO:0000313" key="4">
    <source>
        <dbReference type="EMBL" id="ADB53525.1"/>
    </source>
</evidence>
<dbReference type="EMBL" id="CP001854">
    <property type="protein sequence ID" value="ADB53525.1"/>
    <property type="molecule type" value="Genomic_DNA"/>
</dbReference>
<dbReference type="Gene3D" id="3.10.105.10">
    <property type="entry name" value="Dipeptide-binding Protein, Domain 3"/>
    <property type="match status" value="1"/>
</dbReference>
<dbReference type="eggNOG" id="COG0747">
    <property type="taxonomic scope" value="Bacteria"/>
</dbReference>
<accession>D3FDD3</accession>
<feature type="signal peptide" evidence="2">
    <location>
        <begin position="1"/>
        <end position="22"/>
    </location>
</feature>
<dbReference type="Proteomes" id="UP000008229">
    <property type="component" value="Chromosome"/>
</dbReference>
<dbReference type="CDD" id="cd00995">
    <property type="entry name" value="PBP2_NikA_DppA_OppA_like"/>
    <property type="match status" value="1"/>
</dbReference>
<feature type="chain" id="PRO_5039723807" evidence="2">
    <location>
        <begin position="23"/>
        <end position="532"/>
    </location>
</feature>
<evidence type="ECO:0000256" key="1">
    <source>
        <dbReference type="SAM" id="MobiDB-lite"/>
    </source>
</evidence>
<dbReference type="PANTHER" id="PTHR30290">
    <property type="entry name" value="PERIPLASMIC BINDING COMPONENT OF ABC TRANSPORTER"/>
    <property type="match status" value="1"/>
</dbReference>
<protein>
    <submittedName>
        <fullName evidence="4">Extracellular solute-binding protein family 5</fullName>
    </submittedName>
</protein>
<dbReference type="OrthoDB" id="9796817at2"/>
<reference evidence="4 5" key="1">
    <citation type="journal article" date="2010" name="Stand. Genomic Sci.">
        <title>Complete genome sequence of Conexibacter woesei type strain (ID131577).</title>
        <authorList>
            <person name="Pukall R."/>
            <person name="Lapidus A."/>
            <person name="Glavina Del Rio T."/>
            <person name="Copeland A."/>
            <person name="Tice H."/>
            <person name="Cheng J.-F."/>
            <person name="Lucas S."/>
            <person name="Chen F."/>
            <person name="Nolan M."/>
            <person name="Bruce D."/>
            <person name="Goodwin L."/>
            <person name="Pitluck S."/>
            <person name="Mavromatis K."/>
            <person name="Ivanova N."/>
            <person name="Ovchinnikova G."/>
            <person name="Pati A."/>
            <person name="Chen A."/>
            <person name="Palaniappan K."/>
            <person name="Land M."/>
            <person name="Hauser L."/>
            <person name="Chang Y.-J."/>
            <person name="Jeffries C.D."/>
            <person name="Chain P."/>
            <person name="Meincke L."/>
            <person name="Sims D."/>
            <person name="Brettin T."/>
            <person name="Detter J.C."/>
            <person name="Rohde M."/>
            <person name="Goeker M."/>
            <person name="Bristow J."/>
            <person name="Eisen J.A."/>
            <person name="Markowitz V."/>
            <person name="Kyrpides N.C."/>
            <person name="Klenk H.-P."/>
            <person name="Hugenholtz P."/>
        </authorList>
    </citation>
    <scope>NUCLEOTIDE SEQUENCE [LARGE SCALE GENOMIC DNA]</scope>
    <source>
        <strain evidence="5">DSM 14684 / CIP 108061 / JCM 11494 / NBRC 100937 / ID131577</strain>
    </source>
</reference>
<dbReference type="KEGG" id="cwo:Cwoe_5116"/>
<dbReference type="HOGENOM" id="CLU_017028_7_3_11"/>
<dbReference type="Pfam" id="PF00496">
    <property type="entry name" value="SBP_bac_5"/>
    <property type="match status" value="1"/>
</dbReference>
<name>D3FDD3_CONWI</name>
<feature type="domain" description="Solute-binding protein family 5" evidence="3">
    <location>
        <begin position="104"/>
        <end position="416"/>
    </location>
</feature>